<dbReference type="EMBL" id="JAINUG010000133">
    <property type="protein sequence ID" value="KAJ8393768.1"/>
    <property type="molecule type" value="Genomic_DNA"/>
</dbReference>
<dbReference type="AlphaFoldDB" id="A0AAD7S0Q7"/>
<sequence>MPLFRLSRFGISLCNGPPPPERNTPTTGGRSGSPSARCSQGEKGVDVGPRSPLTEPLPAQFNLPQMWRTITQLNTAKLPGGPRH</sequence>
<keyword evidence="3" id="KW-1185">Reference proteome</keyword>
<feature type="compositionally biased region" description="Polar residues" evidence="1">
    <location>
        <begin position="23"/>
        <end position="38"/>
    </location>
</feature>
<evidence type="ECO:0000256" key="1">
    <source>
        <dbReference type="SAM" id="MobiDB-lite"/>
    </source>
</evidence>
<feature type="region of interest" description="Disordered" evidence="1">
    <location>
        <begin position="1"/>
        <end position="55"/>
    </location>
</feature>
<dbReference type="Proteomes" id="UP001221898">
    <property type="component" value="Unassembled WGS sequence"/>
</dbReference>
<organism evidence="2 3">
    <name type="scientific">Aldrovandia affinis</name>
    <dbReference type="NCBI Taxonomy" id="143900"/>
    <lineage>
        <taxon>Eukaryota</taxon>
        <taxon>Metazoa</taxon>
        <taxon>Chordata</taxon>
        <taxon>Craniata</taxon>
        <taxon>Vertebrata</taxon>
        <taxon>Euteleostomi</taxon>
        <taxon>Actinopterygii</taxon>
        <taxon>Neopterygii</taxon>
        <taxon>Teleostei</taxon>
        <taxon>Notacanthiformes</taxon>
        <taxon>Halosauridae</taxon>
        <taxon>Aldrovandia</taxon>
    </lineage>
</organism>
<reference evidence="2" key="1">
    <citation type="journal article" date="2023" name="Science">
        <title>Genome structures resolve the early diversification of teleost fishes.</title>
        <authorList>
            <person name="Parey E."/>
            <person name="Louis A."/>
            <person name="Montfort J."/>
            <person name="Bouchez O."/>
            <person name="Roques C."/>
            <person name="Iampietro C."/>
            <person name="Lluch J."/>
            <person name="Castinel A."/>
            <person name="Donnadieu C."/>
            <person name="Desvignes T."/>
            <person name="Floi Bucao C."/>
            <person name="Jouanno E."/>
            <person name="Wen M."/>
            <person name="Mejri S."/>
            <person name="Dirks R."/>
            <person name="Jansen H."/>
            <person name="Henkel C."/>
            <person name="Chen W.J."/>
            <person name="Zahm M."/>
            <person name="Cabau C."/>
            <person name="Klopp C."/>
            <person name="Thompson A.W."/>
            <person name="Robinson-Rechavi M."/>
            <person name="Braasch I."/>
            <person name="Lecointre G."/>
            <person name="Bobe J."/>
            <person name="Postlethwait J.H."/>
            <person name="Berthelot C."/>
            <person name="Roest Crollius H."/>
            <person name="Guiguen Y."/>
        </authorList>
    </citation>
    <scope>NUCLEOTIDE SEQUENCE</scope>
    <source>
        <strain evidence="2">NC1722</strain>
    </source>
</reference>
<gene>
    <name evidence="2" type="ORF">AAFF_G00056830</name>
</gene>
<proteinExistence type="predicted"/>
<evidence type="ECO:0000313" key="3">
    <source>
        <dbReference type="Proteomes" id="UP001221898"/>
    </source>
</evidence>
<protein>
    <submittedName>
        <fullName evidence="2">Uncharacterized protein</fullName>
    </submittedName>
</protein>
<name>A0AAD7S0Q7_9TELE</name>
<accession>A0AAD7S0Q7</accession>
<comment type="caution">
    <text evidence="2">The sequence shown here is derived from an EMBL/GenBank/DDBJ whole genome shotgun (WGS) entry which is preliminary data.</text>
</comment>
<evidence type="ECO:0000313" key="2">
    <source>
        <dbReference type="EMBL" id="KAJ8393768.1"/>
    </source>
</evidence>